<name>A0A016S0P7_9BILA</name>
<dbReference type="EMBL" id="JARK01001664">
    <property type="protein sequence ID" value="EYB83839.1"/>
    <property type="molecule type" value="Genomic_DNA"/>
</dbReference>
<proteinExistence type="predicted"/>
<evidence type="ECO:0000256" key="1">
    <source>
        <dbReference type="SAM" id="MobiDB-lite"/>
    </source>
</evidence>
<feature type="region of interest" description="Disordered" evidence="1">
    <location>
        <begin position="487"/>
        <end position="630"/>
    </location>
</feature>
<gene>
    <name evidence="2" type="primary">Acey_s0328.g2640</name>
    <name evidence="2" type="ORF">Y032_0328g2640</name>
</gene>
<evidence type="ECO:0000313" key="2">
    <source>
        <dbReference type="EMBL" id="EYB83839.1"/>
    </source>
</evidence>
<feature type="compositionally biased region" description="Polar residues" evidence="1">
    <location>
        <begin position="487"/>
        <end position="498"/>
    </location>
</feature>
<dbReference type="Proteomes" id="UP000024635">
    <property type="component" value="Unassembled WGS sequence"/>
</dbReference>
<dbReference type="OrthoDB" id="5910114at2759"/>
<feature type="compositionally biased region" description="Basic residues" evidence="1">
    <location>
        <begin position="734"/>
        <end position="747"/>
    </location>
</feature>
<dbReference type="AlphaFoldDB" id="A0A016S0P7"/>
<feature type="compositionally biased region" description="Basic residues" evidence="1">
    <location>
        <begin position="18"/>
        <end position="34"/>
    </location>
</feature>
<evidence type="ECO:0000313" key="3">
    <source>
        <dbReference type="Proteomes" id="UP000024635"/>
    </source>
</evidence>
<protein>
    <submittedName>
        <fullName evidence="2">Uncharacterized protein</fullName>
    </submittedName>
</protein>
<feature type="compositionally biased region" description="Low complexity" evidence="1">
    <location>
        <begin position="51"/>
        <end position="65"/>
    </location>
</feature>
<feature type="compositionally biased region" description="Basic and acidic residues" evidence="1">
    <location>
        <begin position="569"/>
        <end position="581"/>
    </location>
</feature>
<feature type="region of interest" description="Disordered" evidence="1">
    <location>
        <begin position="727"/>
        <end position="747"/>
    </location>
</feature>
<sequence>MGNESEAEMINVNEGANRHKGAREKTRRGKKSSYRSRFGAKAPSSRSRLPSRTCSSKCSSAHSDSPPLVSRFNSTLAISSPIGESTDSQLDIVNTTNNTQEKHTTPDYSPMIEPDLGGSWAEHMQNQEPPLFANEVKKESECTPSTVLHETSATATPTEVSITDGHAVLRYDHDNTAQTAATPSTPPIRDEPMDISEVAELVDPRDEAFKKSDDRMRAILAVLEDSSQGHPDAGPNQPLRPNPSVASITACPTVTNFTTLQTEPRTVEELTAGQLQAVFQYITTSNTLREQVRALVIPPKESTPARPNEYHDAARIVFLLQTLQQLGENMTKSFHDLAVLLVRTQPLEFRYTHLMGWIHELTHGLTAISVHKDQLNEIILPRLLDWSSDQDYFRATLQLFHITQSTITETLQFTSAISAHATRMIRILEAHQMAHMMSKRRLRVTEADERYRFTSRVAWPKKWSSEPASYLQTLSWWRKNFSNNLTSSATNDYLNRNTLGEEPKGSTTSTVKPRPPLPSCKKDENTADTSTPTSSHGSRANVRRPPQAGPRSTGKSVIHGASTGKGKRKFGEGATRDHESPPPKSHASVPAYNTPHFGGSSAPVRQYVATHSAERPRSPNSWSRPAAPAVPPAGTDPCALCSSRQHYTSDCTEYPWLSVRASMAEKYNLCSNCAKQHYGDCVRKDACSCCHKPGHHRTFCVKNTWAKLDIRMPAEQFYAELAQRTYRPPPPGAHVRHPHVRSRHDHQ</sequence>
<comment type="caution">
    <text evidence="2">The sequence shown here is derived from an EMBL/GenBank/DDBJ whole genome shotgun (WGS) entry which is preliminary data.</text>
</comment>
<organism evidence="2 3">
    <name type="scientific">Ancylostoma ceylanicum</name>
    <dbReference type="NCBI Taxonomy" id="53326"/>
    <lineage>
        <taxon>Eukaryota</taxon>
        <taxon>Metazoa</taxon>
        <taxon>Ecdysozoa</taxon>
        <taxon>Nematoda</taxon>
        <taxon>Chromadorea</taxon>
        <taxon>Rhabditida</taxon>
        <taxon>Rhabditina</taxon>
        <taxon>Rhabditomorpha</taxon>
        <taxon>Strongyloidea</taxon>
        <taxon>Ancylostomatidae</taxon>
        <taxon>Ancylostomatinae</taxon>
        <taxon>Ancylostoma</taxon>
    </lineage>
</organism>
<reference evidence="3" key="1">
    <citation type="journal article" date="2015" name="Nat. Genet.">
        <title>The genome and transcriptome of the zoonotic hookworm Ancylostoma ceylanicum identify infection-specific gene families.</title>
        <authorList>
            <person name="Schwarz E.M."/>
            <person name="Hu Y."/>
            <person name="Antoshechkin I."/>
            <person name="Miller M.M."/>
            <person name="Sternberg P.W."/>
            <person name="Aroian R.V."/>
        </authorList>
    </citation>
    <scope>NUCLEOTIDE SEQUENCE</scope>
    <source>
        <strain evidence="3">HY135</strain>
    </source>
</reference>
<feature type="region of interest" description="Disordered" evidence="1">
    <location>
        <begin position="1"/>
        <end position="69"/>
    </location>
</feature>
<accession>A0A016S0P7</accession>
<feature type="region of interest" description="Disordered" evidence="1">
    <location>
        <begin position="224"/>
        <end position="244"/>
    </location>
</feature>
<keyword evidence="3" id="KW-1185">Reference proteome</keyword>
<feature type="compositionally biased region" description="Polar residues" evidence="1">
    <location>
        <begin position="527"/>
        <end position="538"/>
    </location>
</feature>